<dbReference type="SUPFAM" id="SSF50129">
    <property type="entry name" value="GroES-like"/>
    <property type="match status" value="1"/>
</dbReference>
<evidence type="ECO:0000259" key="1">
    <source>
        <dbReference type="SMART" id="SM00829"/>
    </source>
</evidence>
<dbReference type="Gene3D" id="3.90.180.10">
    <property type="entry name" value="Medium-chain alcohol dehydrogenases, catalytic domain"/>
    <property type="match status" value="1"/>
</dbReference>
<dbReference type="InterPro" id="IPR020843">
    <property type="entry name" value="ER"/>
</dbReference>
<dbReference type="Pfam" id="PF00107">
    <property type="entry name" value="ADH_zinc_N"/>
    <property type="match status" value="1"/>
</dbReference>
<keyword evidence="3" id="KW-1185">Reference proteome</keyword>
<protein>
    <recommendedName>
        <fullName evidence="1">Enoyl reductase (ER) domain-containing protein</fullName>
    </recommendedName>
</protein>
<dbReference type="InterPro" id="IPR013154">
    <property type="entry name" value="ADH-like_N"/>
</dbReference>
<dbReference type="EMBL" id="NAJO01000001">
    <property type="protein sequence ID" value="OQO14736.1"/>
    <property type="molecule type" value="Genomic_DNA"/>
</dbReference>
<reference evidence="3" key="1">
    <citation type="submission" date="2017-03" db="EMBL/GenBank/DDBJ databases">
        <title>Genomes of endolithic fungi from Antarctica.</title>
        <authorList>
            <person name="Coleine C."/>
            <person name="Masonjones S."/>
            <person name="Stajich J.E."/>
        </authorList>
    </citation>
    <scope>NUCLEOTIDE SEQUENCE [LARGE SCALE GENOMIC DNA]</scope>
    <source>
        <strain evidence="3">CCFEE 5527</strain>
    </source>
</reference>
<dbReference type="AlphaFoldDB" id="A0A1V8TTQ6"/>
<dbReference type="Proteomes" id="UP000192596">
    <property type="component" value="Unassembled WGS sequence"/>
</dbReference>
<dbReference type="OrthoDB" id="203908at2759"/>
<organism evidence="2 3">
    <name type="scientific">Cryoendolithus antarcticus</name>
    <dbReference type="NCBI Taxonomy" id="1507870"/>
    <lineage>
        <taxon>Eukaryota</taxon>
        <taxon>Fungi</taxon>
        <taxon>Dikarya</taxon>
        <taxon>Ascomycota</taxon>
        <taxon>Pezizomycotina</taxon>
        <taxon>Dothideomycetes</taxon>
        <taxon>Dothideomycetidae</taxon>
        <taxon>Cladosporiales</taxon>
        <taxon>Cladosporiaceae</taxon>
        <taxon>Cryoendolithus</taxon>
    </lineage>
</organism>
<dbReference type="PANTHER" id="PTHR43482">
    <property type="entry name" value="PROTEIN AST1-RELATED"/>
    <property type="match status" value="1"/>
</dbReference>
<sequence length="322" mass="33597">MANDNTMEALRANKSENGKVTLVVEDVPILKSAGGEVLVKIRASAVQPSDVLNSKGLFATTTYPRTIGRGWSGTVTAGPDDWIGKDVFGTSGISISFTHDGAQATYAVLPVNALTMKPSSLSHEQAALLGTPFATAMIILARATAKPGENVLVLGAMGNVGSWVMQAARAMGCKAIGVGRHGTNISSTTDPTLSAAKALTGGKGLDVAVDTIGDFALTKAAFDILAPNGRLCTITAPRSGGTELPLDILSLYSRQISVVGCNSIGFNSQEDLAGMLREKLVPWLDEGKLTVPDLGSTERLPIERAVQAYDGRVKKAVIVFDE</sequence>
<dbReference type="Pfam" id="PF08240">
    <property type="entry name" value="ADH_N"/>
    <property type="match status" value="1"/>
</dbReference>
<dbReference type="InterPro" id="IPR011032">
    <property type="entry name" value="GroES-like_sf"/>
</dbReference>
<feature type="domain" description="Enoyl reductase (ER)" evidence="1">
    <location>
        <begin position="15"/>
        <end position="318"/>
    </location>
</feature>
<dbReference type="GO" id="GO:0016491">
    <property type="term" value="F:oxidoreductase activity"/>
    <property type="evidence" value="ECO:0007669"/>
    <property type="project" value="InterPro"/>
</dbReference>
<comment type="caution">
    <text evidence="2">The sequence shown here is derived from an EMBL/GenBank/DDBJ whole genome shotgun (WGS) entry which is preliminary data.</text>
</comment>
<dbReference type="SMART" id="SM00829">
    <property type="entry name" value="PKS_ER"/>
    <property type="match status" value="1"/>
</dbReference>
<dbReference type="InterPro" id="IPR052585">
    <property type="entry name" value="Lipid_raft_assoc_Zn_ADH"/>
</dbReference>
<proteinExistence type="predicted"/>
<dbReference type="InParanoid" id="A0A1V8TTQ6"/>
<evidence type="ECO:0000313" key="3">
    <source>
        <dbReference type="Proteomes" id="UP000192596"/>
    </source>
</evidence>
<dbReference type="STRING" id="1507870.A0A1V8TTQ6"/>
<name>A0A1V8TTQ6_9PEZI</name>
<accession>A0A1V8TTQ6</accession>
<dbReference type="SUPFAM" id="SSF51735">
    <property type="entry name" value="NAD(P)-binding Rossmann-fold domains"/>
    <property type="match status" value="1"/>
</dbReference>
<gene>
    <name evidence="2" type="ORF">B0A48_00118</name>
</gene>
<evidence type="ECO:0000313" key="2">
    <source>
        <dbReference type="EMBL" id="OQO14736.1"/>
    </source>
</evidence>
<dbReference type="InterPro" id="IPR036291">
    <property type="entry name" value="NAD(P)-bd_dom_sf"/>
</dbReference>
<dbReference type="PANTHER" id="PTHR43482:SF1">
    <property type="entry name" value="PROTEIN AST1-RELATED"/>
    <property type="match status" value="1"/>
</dbReference>
<dbReference type="InterPro" id="IPR013149">
    <property type="entry name" value="ADH-like_C"/>
</dbReference>